<evidence type="ECO:0000313" key="1">
    <source>
        <dbReference type="EMBL" id="SVB36072.1"/>
    </source>
</evidence>
<feature type="non-terminal residue" evidence="1">
    <location>
        <position position="1"/>
    </location>
</feature>
<dbReference type="EMBL" id="UINC01038695">
    <property type="protein sequence ID" value="SVB36072.1"/>
    <property type="molecule type" value="Genomic_DNA"/>
</dbReference>
<reference evidence="1" key="1">
    <citation type="submission" date="2018-05" db="EMBL/GenBank/DDBJ databases">
        <authorList>
            <person name="Lanie J.A."/>
            <person name="Ng W.-L."/>
            <person name="Kazmierczak K.M."/>
            <person name="Andrzejewski T.M."/>
            <person name="Davidsen T.M."/>
            <person name="Wayne K.J."/>
            <person name="Tettelin H."/>
            <person name="Glass J.I."/>
            <person name="Rusch D."/>
            <person name="Podicherti R."/>
            <person name="Tsui H.-C.T."/>
            <person name="Winkler M.E."/>
        </authorList>
    </citation>
    <scope>NUCLEOTIDE SEQUENCE</scope>
</reference>
<proteinExistence type="predicted"/>
<gene>
    <name evidence="1" type="ORF">METZ01_LOCUS188926</name>
</gene>
<protein>
    <submittedName>
        <fullName evidence="1">Uncharacterized protein</fullName>
    </submittedName>
</protein>
<accession>A0A382DDH5</accession>
<name>A0A382DDH5_9ZZZZ</name>
<sequence>YRLVELVEDEEADELCVWSAGARFVLGQAKMEDER</sequence>
<organism evidence="1">
    <name type="scientific">marine metagenome</name>
    <dbReference type="NCBI Taxonomy" id="408172"/>
    <lineage>
        <taxon>unclassified sequences</taxon>
        <taxon>metagenomes</taxon>
        <taxon>ecological metagenomes</taxon>
    </lineage>
</organism>
<dbReference type="AlphaFoldDB" id="A0A382DDH5"/>